<dbReference type="OrthoDB" id="8052864at2"/>
<keyword evidence="2 9" id="KW-0349">Heme</keyword>
<proteinExistence type="predicted"/>
<evidence type="ECO:0000256" key="7">
    <source>
        <dbReference type="ARBA" id="ARBA00023043"/>
    </source>
</evidence>
<dbReference type="Pfam" id="PF12796">
    <property type="entry name" value="Ank_2"/>
    <property type="match status" value="2"/>
</dbReference>
<reference evidence="12 13" key="1">
    <citation type="submission" date="2018-11" db="EMBL/GenBank/DDBJ databases">
        <title>the genome of Mesorhizobium tamadayense DSM 28320.</title>
        <authorList>
            <person name="Gao J."/>
        </authorList>
    </citation>
    <scope>NUCLEOTIDE SEQUENCE [LARGE SCALE GENOMIC DNA]</scope>
    <source>
        <strain evidence="12 13">DSM 28320</strain>
    </source>
</reference>
<dbReference type="EMBL" id="RQXT01000040">
    <property type="protein sequence ID" value="RRH94774.1"/>
    <property type="molecule type" value="Genomic_DNA"/>
</dbReference>
<organism evidence="12 13">
    <name type="scientific">Mesorhizobium tamadayense</name>
    <dbReference type="NCBI Taxonomy" id="425306"/>
    <lineage>
        <taxon>Bacteria</taxon>
        <taxon>Pseudomonadati</taxon>
        <taxon>Pseudomonadota</taxon>
        <taxon>Alphaproteobacteria</taxon>
        <taxon>Hyphomicrobiales</taxon>
        <taxon>Phyllobacteriaceae</taxon>
        <taxon>Mesorhizobium</taxon>
    </lineage>
</organism>
<keyword evidence="3 9" id="KW-0479">Metal-binding</keyword>
<keyword evidence="1" id="KW-0813">Transport</keyword>
<keyword evidence="7 8" id="KW-0040">ANK repeat</keyword>
<dbReference type="InterPro" id="IPR002110">
    <property type="entry name" value="Ankyrin_rpt"/>
</dbReference>
<dbReference type="InterPro" id="IPR050776">
    <property type="entry name" value="Ank_Repeat/CDKN_Inhibitor"/>
</dbReference>
<dbReference type="SMART" id="SM00248">
    <property type="entry name" value="ANK"/>
    <property type="match status" value="5"/>
</dbReference>
<keyword evidence="10" id="KW-0732">Signal</keyword>
<keyword evidence="13" id="KW-1185">Reference proteome</keyword>
<dbReference type="AlphaFoldDB" id="A0A3P3F7Z6"/>
<evidence type="ECO:0000256" key="6">
    <source>
        <dbReference type="ARBA" id="ARBA00023004"/>
    </source>
</evidence>
<evidence type="ECO:0000313" key="13">
    <source>
        <dbReference type="Proteomes" id="UP000273786"/>
    </source>
</evidence>
<feature type="domain" description="Cytochrome c" evidence="11">
    <location>
        <begin position="190"/>
        <end position="291"/>
    </location>
</feature>
<comment type="caution">
    <text evidence="12">The sequence shown here is derived from an EMBL/GenBank/DDBJ whole genome shotgun (WGS) entry which is preliminary data.</text>
</comment>
<feature type="repeat" description="ANK" evidence="8">
    <location>
        <begin position="115"/>
        <end position="147"/>
    </location>
</feature>
<evidence type="ECO:0000256" key="1">
    <source>
        <dbReference type="ARBA" id="ARBA00022448"/>
    </source>
</evidence>
<dbReference type="InterPro" id="IPR009056">
    <property type="entry name" value="Cyt_c-like_dom"/>
</dbReference>
<dbReference type="Gene3D" id="1.25.40.20">
    <property type="entry name" value="Ankyrin repeat-containing domain"/>
    <property type="match status" value="2"/>
</dbReference>
<dbReference type="GO" id="GO:0046872">
    <property type="term" value="F:metal ion binding"/>
    <property type="evidence" value="ECO:0007669"/>
    <property type="project" value="UniProtKB-KW"/>
</dbReference>
<dbReference type="PANTHER" id="PTHR24201">
    <property type="entry name" value="ANK_REP_REGION DOMAIN-CONTAINING PROTEIN"/>
    <property type="match status" value="1"/>
</dbReference>
<dbReference type="GO" id="GO:0009055">
    <property type="term" value="F:electron transfer activity"/>
    <property type="evidence" value="ECO:0007669"/>
    <property type="project" value="InterPro"/>
</dbReference>
<dbReference type="GO" id="GO:0020037">
    <property type="term" value="F:heme binding"/>
    <property type="evidence" value="ECO:0007669"/>
    <property type="project" value="InterPro"/>
</dbReference>
<evidence type="ECO:0000256" key="5">
    <source>
        <dbReference type="ARBA" id="ARBA00022982"/>
    </source>
</evidence>
<name>A0A3P3F7Z6_9HYPH</name>
<evidence type="ECO:0000256" key="3">
    <source>
        <dbReference type="ARBA" id="ARBA00022723"/>
    </source>
</evidence>
<sequence>MRAGMLLLICFCLIPLTSQAGAIHDAAKKGDTVAITAALDAGANVNDPDGYATPLYYAVSRQHLDAAKLLIERGADVNAGSKIGGAPLMAAVAKNKLEFITLLLAHGADPNSTQGDQAAIHVAVKHGCLDCVKALVTAGADVNARGTDLVARTPIHLARFFDYSEISEYLMANGVVLPKPGPIAPKLASADVEKGRAYFGRNCDGCHSSEPGQGAKQGPNLWEVVGRDKASSPEAKYSKTLLAWAGVWTYEDLNTYLYGPTLTTPGVFMEISGVPDETERVDLIAYLRTLSDKPLPLP</sequence>
<evidence type="ECO:0000256" key="9">
    <source>
        <dbReference type="PROSITE-ProRule" id="PRU00433"/>
    </source>
</evidence>
<feature type="repeat" description="ANK" evidence="8">
    <location>
        <begin position="83"/>
        <end position="115"/>
    </location>
</feature>
<dbReference type="InterPro" id="IPR002327">
    <property type="entry name" value="Cyt_c_1A/1B"/>
</dbReference>
<evidence type="ECO:0000313" key="12">
    <source>
        <dbReference type="EMBL" id="RRH94774.1"/>
    </source>
</evidence>
<keyword evidence="5" id="KW-0249">Electron transport</keyword>
<feature type="repeat" description="ANK" evidence="8">
    <location>
        <begin position="50"/>
        <end position="82"/>
    </location>
</feature>
<dbReference type="PROSITE" id="PS50088">
    <property type="entry name" value="ANK_REPEAT"/>
    <property type="match status" value="3"/>
</dbReference>
<dbReference type="PROSITE" id="PS51007">
    <property type="entry name" value="CYTC"/>
    <property type="match status" value="1"/>
</dbReference>
<feature type="chain" id="PRO_5018248779" description="Cytochrome c domain-containing protein" evidence="10">
    <location>
        <begin position="21"/>
        <end position="298"/>
    </location>
</feature>
<dbReference type="Gene3D" id="1.10.760.10">
    <property type="entry name" value="Cytochrome c-like domain"/>
    <property type="match status" value="1"/>
</dbReference>
<dbReference type="PRINTS" id="PR00604">
    <property type="entry name" value="CYTCHRMECIAB"/>
</dbReference>
<keyword evidence="6 9" id="KW-0408">Iron</keyword>
<evidence type="ECO:0000256" key="8">
    <source>
        <dbReference type="PROSITE-ProRule" id="PRU00023"/>
    </source>
</evidence>
<dbReference type="RefSeq" id="WP_125004022.1">
    <property type="nucleotide sequence ID" value="NZ_RQXT01000040.1"/>
</dbReference>
<evidence type="ECO:0000259" key="11">
    <source>
        <dbReference type="PROSITE" id="PS51007"/>
    </source>
</evidence>
<evidence type="ECO:0000256" key="4">
    <source>
        <dbReference type="ARBA" id="ARBA00022737"/>
    </source>
</evidence>
<dbReference type="InterPro" id="IPR036909">
    <property type="entry name" value="Cyt_c-like_dom_sf"/>
</dbReference>
<protein>
    <recommendedName>
        <fullName evidence="11">Cytochrome c domain-containing protein</fullName>
    </recommendedName>
</protein>
<evidence type="ECO:0000256" key="10">
    <source>
        <dbReference type="SAM" id="SignalP"/>
    </source>
</evidence>
<accession>A0A3P3F7Z6</accession>
<dbReference type="InterPro" id="IPR036770">
    <property type="entry name" value="Ankyrin_rpt-contain_sf"/>
</dbReference>
<dbReference type="Pfam" id="PF00034">
    <property type="entry name" value="Cytochrom_C"/>
    <property type="match status" value="1"/>
</dbReference>
<dbReference type="SUPFAM" id="SSF48403">
    <property type="entry name" value="Ankyrin repeat"/>
    <property type="match status" value="1"/>
</dbReference>
<keyword evidence="4" id="KW-0677">Repeat</keyword>
<gene>
    <name evidence="12" type="ORF">EH240_26145</name>
</gene>
<dbReference type="SUPFAM" id="SSF46626">
    <property type="entry name" value="Cytochrome c"/>
    <property type="match status" value="1"/>
</dbReference>
<feature type="signal peptide" evidence="10">
    <location>
        <begin position="1"/>
        <end position="20"/>
    </location>
</feature>
<dbReference type="PROSITE" id="PS50297">
    <property type="entry name" value="ANK_REP_REGION"/>
    <property type="match status" value="3"/>
</dbReference>
<evidence type="ECO:0000256" key="2">
    <source>
        <dbReference type="ARBA" id="ARBA00022617"/>
    </source>
</evidence>
<dbReference type="PANTHER" id="PTHR24201:SF16">
    <property type="entry name" value="ANKYRIN-1-LIKE-RELATED"/>
    <property type="match status" value="1"/>
</dbReference>
<dbReference type="Proteomes" id="UP000273786">
    <property type="component" value="Unassembled WGS sequence"/>
</dbReference>